<dbReference type="Gramene" id="RZC73494">
    <property type="protein sequence ID" value="RZC73494"/>
    <property type="gene ID" value="C5167_048975"/>
</dbReference>
<feature type="non-terminal residue" evidence="1">
    <location>
        <position position="1"/>
    </location>
</feature>
<dbReference type="Proteomes" id="UP000316621">
    <property type="component" value="Chromosome 8"/>
</dbReference>
<proteinExistence type="predicted"/>
<name>A0A4Y7KJH9_PAPSO</name>
<protein>
    <submittedName>
        <fullName evidence="1">Uncharacterized protein</fullName>
    </submittedName>
</protein>
<accession>A0A4Y7KJH9</accession>
<sequence>RFNSGSTQNFCLADLTQGQLNNIWSGKLYERCMCNSAYNFPVYNRYLVDLAKLRISASSCSSSTGS</sequence>
<dbReference type="EMBL" id="CM010722">
    <property type="protein sequence ID" value="RZC73494.1"/>
    <property type="molecule type" value="Genomic_DNA"/>
</dbReference>
<dbReference type="AlphaFoldDB" id="A0A4Y7KJH9"/>
<evidence type="ECO:0000313" key="2">
    <source>
        <dbReference type="Proteomes" id="UP000316621"/>
    </source>
</evidence>
<keyword evidence="2" id="KW-1185">Reference proteome</keyword>
<reference evidence="1 2" key="1">
    <citation type="journal article" date="2018" name="Science">
        <title>The opium poppy genome and morphinan production.</title>
        <authorList>
            <person name="Guo L."/>
            <person name="Winzer T."/>
            <person name="Yang X."/>
            <person name="Li Y."/>
            <person name="Ning Z."/>
            <person name="He Z."/>
            <person name="Teodor R."/>
            <person name="Lu Y."/>
            <person name="Bowser T.A."/>
            <person name="Graham I.A."/>
            <person name="Ye K."/>
        </authorList>
    </citation>
    <scope>NUCLEOTIDE SEQUENCE [LARGE SCALE GENOMIC DNA]</scope>
    <source>
        <strain evidence="2">cv. HN1</strain>
        <tissue evidence="1">Leaves</tissue>
    </source>
</reference>
<organism evidence="1 2">
    <name type="scientific">Papaver somniferum</name>
    <name type="common">Opium poppy</name>
    <dbReference type="NCBI Taxonomy" id="3469"/>
    <lineage>
        <taxon>Eukaryota</taxon>
        <taxon>Viridiplantae</taxon>
        <taxon>Streptophyta</taxon>
        <taxon>Embryophyta</taxon>
        <taxon>Tracheophyta</taxon>
        <taxon>Spermatophyta</taxon>
        <taxon>Magnoliopsida</taxon>
        <taxon>Ranunculales</taxon>
        <taxon>Papaveraceae</taxon>
        <taxon>Papaveroideae</taxon>
        <taxon>Papaver</taxon>
    </lineage>
</organism>
<evidence type="ECO:0000313" key="1">
    <source>
        <dbReference type="EMBL" id="RZC73494.1"/>
    </source>
</evidence>
<gene>
    <name evidence="1" type="ORF">C5167_048975</name>
</gene>